<evidence type="ECO:0000256" key="8">
    <source>
        <dbReference type="ARBA" id="ARBA00023052"/>
    </source>
</evidence>
<evidence type="ECO:0000256" key="9">
    <source>
        <dbReference type="ARBA" id="ARBA00023229"/>
    </source>
</evidence>
<keyword evidence="8 11" id="KW-0786">Thiamine pyrophosphate</keyword>
<dbReference type="FunFam" id="3.40.50.920:FF:000002">
    <property type="entry name" value="1-deoxy-D-xylulose-5-phosphate synthase"/>
    <property type="match status" value="1"/>
</dbReference>
<evidence type="ECO:0000313" key="14">
    <source>
        <dbReference type="Proteomes" id="UP000252355"/>
    </source>
</evidence>
<dbReference type="NCBIfam" id="NF003933">
    <property type="entry name" value="PRK05444.2-2"/>
    <property type="match status" value="1"/>
</dbReference>
<dbReference type="Gene3D" id="3.40.50.970">
    <property type="match status" value="2"/>
</dbReference>
<keyword evidence="4 11" id="KW-0808">Transferase</keyword>
<sequence length="632" mass="69197">MPILDKIRSPADLKGLSRRELVELSQEMRERIIHVVSRNGGHLASNLGIVELTLAIHRVFDSPRDRIIFDVGHQCYVHKMVTGRQEQFPTLRTLGGISGFPKSSESEHDAFDTGHSSTSISAALGLALARDHFAQTHKIVAVIGDGAMTGGLAFEALNHAGHRGSDLVVILNDNEMSISPNVGAMSHYLHKLRLEPAFFNRKEYLEYVVKQIPGIGSRLFNILLRLEGTLKYLLTPGMLFEEFGFKYLGPISGYDFDLMERTLAHARDRKGPVLVHVLTEKGRGYRPAKEQLPLFHGVGPFEISTGKVKKEAEPPSYTAVFGQTIVEVAQADPRVVAITAAMKEGTGLDAFAAAFPNRFHDVGIAESHAVTLAAGMAKGGLRPVVAIYSTFLQRAYDQIVHDVALPNLPVMFFLDRAGLVGEDGPTHHGMFDLSYLRAIPNLVVMAPRDEIELRAMVRFAHALERPVAVRYPRGAGVGVAHDSPLQPLVVGRGEVLMEGQDLSLWACGNMVHPAWQAARQLVAHGLRPQVINARFVKPFDKALLERVLRRNMPIVTLEEGALAGGFGSALLETASDLGFTPRVLRIGLPDSFVPQGKPAELRAILGLDADSLVSRITAWLPQRQPVLRKVAI</sequence>
<comment type="catalytic activity">
    <reaction evidence="11">
        <text>D-glyceraldehyde 3-phosphate + pyruvate + H(+) = 1-deoxy-D-xylulose 5-phosphate + CO2</text>
        <dbReference type="Rhea" id="RHEA:12605"/>
        <dbReference type="ChEBI" id="CHEBI:15361"/>
        <dbReference type="ChEBI" id="CHEBI:15378"/>
        <dbReference type="ChEBI" id="CHEBI:16526"/>
        <dbReference type="ChEBI" id="CHEBI:57792"/>
        <dbReference type="ChEBI" id="CHEBI:59776"/>
        <dbReference type="EC" id="2.2.1.7"/>
    </reaction>
</comment>
<dbReference type="SUPFAM" id="SSF52518">
    <property type="entry name" value="Thiamin diphosphate-binding fold (THDP-binding)"/>
    <property type="match status" value="2"/>
</dbReference>
<dbReference type="GO" id="GO:0030976">
    <property type="term" value="F:thiamine pyrophosphate binding"/>
    <property type="evidence" value="ECO:0007669"/>
    <property type="project" value="UniProtKB-UniRule"/>
</dbReference>
<name>A0A367ZPV4_9BACT</name>
<dbReference type="SMART" id="SM00861">
    <property type="entry name" value="Transket_pyr"/>
    <property type="match status" value="1"/>
</dbReference>
<dbReference type="Proteomes" id="UP000252355">
    <property type="component" value="Unassembled WGS sequence"/>
</dbReference>
<dbReference type="UniPathway" id="UPA00064">
    <property type="reaction ID" value="UER00091"/>
</dbReference>
<dbReference type="NCBIfam" id="TIGR00204">
    <property type="entry name" value="dxs"/>
    <property type="match status" value="1"/>
</dbReference>
<dbReference type="InterPro" id="IPR033248">
    <property type="entry name" value="Transketolase_C"/>
</dbReference>
<dbReference type="EC" id="2.2.1.7" evidence="11"/>
<dbReference type="HAMAP" id="MF_00315">
    <property type="entry name" value="DXP_synth"/>
    <property type="match status" value="1"/>
</dbReference>
<evidence type="ECO:0000256" key="5">
    <source>
        <dbReference type="ARBA" id="ARBA00022723"/>
    </source>
</evidence>
<dbReference type="PANTHER" id="PTHR43322">
    <property type="entry name" value="1-D-DEOXYXYLULOSE 5-PHOSPHATE SYNTHASE-RELATED"/>
    <property type="match status" value="1"/>
</dbReference>
<evidence type="ECO:0000256" key="1">
    <source>
        <dbReference type="ARBA" id="ARBA00004980"/>
    </source>
</evidence>
<feature type="binding site" evidence="11">
    <location>
        <begin position="146"/>
        <end position="147"/>
    </location>
    <ligand>
        <name>thiamine diphosphate</name>
        <dbReference type="ChEBI" id="CHEBI:58937"/>
    </ligand>
</feature>
<dbReference type="GO" id="GO:0019288">
    <property type="term" value="P:isopentenyl diphosphate biosynthetic process, methylerythritol 4-phosphate pathway"/>
    <property type="evidence" value="ECO:0007669"/>
    <property type="project" value="TreeGrafter"/>
</dbReference>
<dbReference type="InterPro" id="IPR009014">
    <property type="entry name" value="Transketo_C/PFOR_II"/>
</dbReference>
<comment type="similarity">
    <text evidence="2 11">Belongs to the transketolase family. DXPS subfamily.</text>
</comment>
<feature type="binding site" evidence="11">
    <location>
        <position position="174"/>
    </location>
    <ligand>
        <name>thiamine diphosphate</name>
        <dbReference type="ChEBI" id="CHEBI:58937"/>
    </ligand>
</feature>
<accession>A0A367ZPV4</accession>
<feature type="binding site" evidence="11">
    <location>
        <position position="285"/>
    </location>
    <ligand>
        <name>thiamine diphosphate</name>
        <dbReference type="ChEBI" id="CHEBI:58937"/>
    </ligand>
</feature>
<keyword evidence="5 11" id="KW-0479">Metal-binding</keyword>
<dbReference type="CDD" id="cd07033">
    <property type="entry name" value="TPP_PYR_DXS_TK_like"/>
    <property type="match status" value="1"/>
</dbReference>
<dbReference type="GO" id="GO:0008661">
    <property type="term" value="F:1-deoxy-D-xylulose-5-phosphate synthase activity"/>
    <property type="evidence" value="ECO:0007669"/>
    <property type="project" value="UniProtKB-UniRule"/>
</dbReference>
<dbReference type="CDD" id="cd02007">
    <property type="entry name" value="TPP_DXS"/>
    <property type="match status" value="1"/>
</dbReference>
<comment type="cofactor">
    <cofactor evidence="11">
        <name>Mg(2+)</name>
        <dbReference type="ChEBI" id="CHEBI:18420"/>
    </cofactor>
    <text evidence="11">Binds 1 Mg(2+) ion per subunit.</text>
</comment>
<dbReference type="InterPro" id="IPR005477">
    <property type="entry name" value="Dxylulose-5-P_synthase"/>
</dbReference>
<comment type="cofactor">
    <cofactor evidence="11">
        <name>thiamine diphosphate</name>
        <dbReference type="ChEBI" id="CHEBI:58937"/>
    </cofactor>
    <text evidence="11">Binds 1 thiamine pyrophosphate per subunit.</text>
</comment>
<feature type="domain" description="Transketolase-like pyrimidine-binding" evidence="12">
    <location>
        <begin position="315"/>
        <end position="479"/>
    </location>
</feature>
<comment type="caution">
    <text evidence="13">The sequence shown here is derived from an EMBL/GenBank/DDBJ whole genome shotgun (WGS) entry which is preliminary data.</text>
</comment>
<dbReference type="GO" id="GO:0009228">
    <property type="term" value="P:thiamine biosynthetic process"/>
    <property type="evidence" value="ECO:0007669"/>
    <property type="project" value="UniProtKB-UniRule"/>
</dbReference>
<dbReference type="FunFam" id="3.40.50.970:FF:000005">
    <property type="entry name" value="1-deoxy-D-xylulose-5-phosphate synthase"/>
    <property type="match status" value="1"/>
</dbReference>
<dbReference type="GO" id="GO:0016114">
    <property type="term" value="P:terpenoid biosynthetic process"/>
    <property type="evidence" value="ECO:0007669"/>
    <property type="project" value="UniProtKB-UniRule"/>
</dbReference>
<dbReference type="GO" id="GO:0005829">
    <property type="term" value="C:cytosol"/>
    <property type="evidence" value="ECO:0007669"/>
    <property type="project" value="TreeGrafter"/>
</dbReference>
<dbReference type="PROSITE" id="PS00802">
    <property type="entry name" value="TRANSKETOLASE_2"/>
    <property type="match status" value="1"/>
</dbReference>
<feature type="binding site" evidence="11">
    <location>
        <position position="73"/>
    </location>
    <ligand>
        <name>thiamine diphosphate</name>
        <dbReference type="ChEBI" id="CHEBI:58937"/>
    </ligand>
</feature>
<comment type="function">
    <text evidence="10 11">Catalyzes the acyloin condensation reaction between C atoms 2 and 3 of pyruvate and glyceraldehyde 3-phosphate to yield 1-deoxy-D-xylulose-5-phosphate (DXP).</text>
</comment>
<proteinExistence type="inferred from homology"/>
<evidence type="ECO:0000256" key="3">
    <source>
        <dbReference type="ARBA" id="ARBA00011738"/>
    </source>
</evidence>
<organism evidence="13 14">
    <name type="scientific">Candidatus Ozemobacter sibiricus</name>
    <dbReference type="NCBI Taxonomy" id="2268124"/>
    <lineage>
        <taxon>Bacteria</taxon>
        <taxon>Candidatus Ozemobacteria</taxon>
        <taxon>Candidatus Ozemobacterales</taxon>
        <taxon>Candidatus Ozemobacteraceae</taxon>
        <taxon>Candidatus Ozemobacter</taxon>
    </lineage>
</organism>
<dbReference type="Pfam" id="PF02779">
    <property type="entry name" value="Transket_pyr"/>
    <property type="match status" value="1"/>
</dbReference>
<feature type="binding site" evidence="11">
    <location>
        <position position="174"/>
    </location>
    <ligand>
        <name>Mg(2+)</name>
        <dbReference type="ChEBI" id="CHEBI:18420"/>
    </ligand>
</feature>
<dbReference type="GO" id="GO:0000287">
    <property type="term" value="F:magnesium ion binding"/>
    <property type="evidence" value="ECO:0007669"/>
    <property type="project" value="UniProtKB-UniRule"/>
</dbReference>
<feature type="binding site" evidence="11">
    <location>
        <position position="145"/>
    </location>
    <ligand>
        <name>Mg(2+)</name>
        <dbReference type="ChEBI" id="CHEBI:18420"/>
    </ligand>
</feature>
<dbReference type="EMBL" id="QOQW01000008">
    <property type="protein sequence ID" value="RCK80143.1"/>
    <property type="molecule type" value="Genomic_DNA"/>
</dbReference>
<keyword evidence="9 11" id="KW-0414">Isoprene biosynthesis</keyword>
<dbReference type="PANTHER" id="PTHR43322:SF5">
    <property type="entry name" value="1-DEOXY-D-XYLULOSE-5-PHOSPHATE SYNTHASE, CHLOROPLASTIC"/>
    <property type="match status" value="1"/>
</dbReference>
<protein>
    <recommendedName>
        <fullName evidence="11">1-deoxy-D-xylulose-5-phosphate synthase</fullName>
        <ecNumber evidence="11">2.2.1.7</ecNumber>
    </recommendedName>
    <alternativeName>
        <fullName evidence="11">1-deoxyxylulose-5-phosphate synthase</fullName>
        <shortName evidence="11">DXP synthase</shortName>
        <shortName evidence="11">DXPS</shortName>
    </alternativeName>
</protein>
<evidence type="ECO:0000256" key="7">
    <source>
        <dbReference type="ARBA" id="ARBA00022977"/>
    </source>
</evidence>
<dbReference type="Gene3D" id="3.40.50.920">
    <property type="match status" value="1"/>
</dbReference>
<comment type="pathway">
    <text evidence="1 11">Metabolic intermediate biosynthesis; 1-deoxy-D-xylulose 5-phosphate biosynthesis; 1-deoxy-D-xylulose 5-phosphate from D-glyceraldehyde 3-phosphate and pyruvate: step 1/1.</text>
</comment>
<dbReference type="Pfam" id="PF02780">
    <property type="entry name" value="Transketolase_C"/>
    <property type="match status" value="1"/>
</dbReference>
<feature type="binding site" evidence="11">
    <location>
        <position position="366"/>
    </location>
    <ligand>
        <name>thiamine diphosphate</name>
        <dbReference type="ChEBI" id="CHEBI:58937"/>
    </ligand>
</feature>
<dbReference type="InterPro" id="IPR029061">
    <property type="entry name" value="THDP-binding"/>
</dbReference>
<feature type="binding site" evidence="11">
    <location>
        <begin position="114"/>
        <end position="116"/>
    </location>
    <ligand>
        <name>thiamine diphosphate</name>
        <dbReference type="ChEBI" id="CHEBI:58937"/>
    </ligand>
</feature>
<evidence type="ECO:0000256" key="4">
    <source>
        <dbReference type="ARBA" id="ARBA00022679"/>
    </source>
</evidence>
<dbReference type="SUPFAM" id="SSF52922">
    <property type="entry name" value="TK C-terminal domain-like"/>
    <property type="match status" value="1"/>
</dbReference>
<dbReference type="InterPro" id="IPR020826">
    <property type="entry name" value="Transketolase_BS"/>
</dbReference>
<evidence type="ECO:0000256" key="11">
    <source>
        <dbReference type="HAMAP-Rule" id="MF_00315"/>
    </source>
</evidence>
<comment type="subunit">
    <text evidence="3 11">Homodimer.</text>
</comment>
<evidence type="ECO:0000259" key="12">
    <source>
        <dbReference type="SMART" id="SM00861"/>
    </source>
</evidence>
<dbReference type="InterPro" id="IPR049557">
    <property type="entry name" value="Transketolase_CS"/>
</dbReference>
<evidence type="ECO:0000313" key="13">
    <source>
        <dbReference type="EMBL" id="RCK80143.1"/>
    </source>
</evidence>
<keyword evidence="7 11" id="KW-0784">Thiamine biosynthesis</keyword>
<dbReference type="PROSITE" id="PS00801">
    <property type="entry name" value="TRANSKETOLASE_1"/>
    <property type="match status" value="1"/>
</dbReference>
<dbReference type="Pfam" id="PF13292">
    <property type="entry name" value="DXP_synthase_N"/>
    <property type="match status" value="1"/>
</dbReference>
<evidence type="ECO:0000256" key="10">
    <source>
        <dbReference type="ARBA" id="ARBA00055605"/>
    </source>
</evidence>
<gene>
    <name evidence="11" type="primary">dxs</name>
    <name evidence="13" type="ORF">OZSIB_3647</name>
</gene>
<evidence type="ECO:0000256" key="6">
    <source>
        <dbReference type="ARBA" id="ARBA00022842"/>
    </source>
</evidence>
<dbReference type="AlphaFoldDB" id="A0A367ZPV4"/>
<dbReference type="InterPro" id="IPR005475">
    <property type="entry name" value="Transketolase-like_Pyr-bd"/>
</dbReference>
<keyword evidence="6 11" id="KW-0460">Magnesium</keyword>
<reference evidence="13 14" key="1">
    <citation type="submission" date="2018-05" db="EMBL/GenBank/DDBJ databases">
        <title>A metagenomic window into the 2 km-deep terrestrial subsurface aquifer revealed taxonomically and functionally diverse microbial community comprising novel uncultured bacterial lineages.</title>
        <authorList>
            <person name="Kadnikov V.V."/>
            <person name="Mardanov A.V."/>
            <person name="Beletsky A.V."/>
            <person name="Banks D."/>
            <person name="Pimenov N.V."/>
            <person name="Frank Y.A."/>
            <person name="Karnachuk O.V."/>
            <person name="Ravin N.V."/>
        </authorList>
    </citation>
    <scope>NUCLEOTIDE SEQUENCE [LARGE SCALE GENOMIC DNA]</scope>
    <source>
        <strain evidence="13">BY5</strain>
    </source>
</reference>
<evidence type="ECO:0000256" key="2">
    <source>
        <dbReference type="ARBA" id="ARBA00011081"/>
    </source>
</evidence>